<evidence type="ECO:0000313" key="14">
    <source>
        <dbReference type="EMBL" id="KAK8382602.1"/>
    </source>
</evidence>
<evidence type="ECO:0000256" key="1">
    <source>
        <dbReference type="ARBA" id="ARBA00008139"/>
    </source>
</evidence>
<keyword evidence="3 9" id="KW-1015">Disulfide bond</keyword>
<evidence type="ECO:0000256" key="7">
    <source>
        <dbReference type="PIRSR" id="PIRSR601548-2"/>
    </source>
</evidence>
<feature type="region of interest" description="Disordered" evidence="13">
    <location>
        <begin position="32"/>
        <end position="64"/>
    </location>
</feature>
<dbReference type="SUPFAM" id="SSF55486">
    <property type="entry name" value="Metalloproteases ('zincins'), catalytic domain"/>
    <property type="match status" value="1"/>
</dbReference>
<feature type="disulfide bond" evidence="9">
    <location>
        <begin position="555"/>
        <end position="570"/>
    </location>
</feature>
<evidence type="ECO:0000256" key="6">
    <source>
        <dbReference type="PIRSR" id="PIRSR601548-11"/>
    </source>
</evidence>
<evidence type="ECO:0000256" key="5">
    <source>
        <dbReference type="PIRSR" id="PIRSR601548-1"/>
    </source>
</evidence>
<dbReference type="AlphaFoldDB" id="A0AAW0T5V5"/>
<proteinExistence type="inferred from homology"/>
<comment type="similarity">
    <text evidence="1 11 12">Belongs to the peptidase M2 family.</text>
</comment>
<keyword evidence="4 12" id="KW-0325">Glycoprotein</keyword>
<organism evidence="14 15">
    <name type="scientific">Scylla paramamosain</name>
    <name type="common">Mud crab</name>
    <dbReference type="NCBI Taxonomy" id="85552"/>
    <lineage>
        <taxon>Eukaryota</taxon>
        <taxon>Metazoa</taxon>
        <taxon>Ecdysozoa</taxon>
        <taxon>Arthropoda</taxon>
        <taxon>Crustacea</taxon>
        <taxon>Multicrustacea</taxon>
        <taxon>Malacostraca</taxon>
        <taxon>Eumalacostraca</taxon>
        <taxon>Eucarida</taxon>
        <taxon>Decapoda</taxon>
        <taxon>Pleocyemata</taxon>
        <taxon>Brachyura</taxon>
        <taxon>Eubrachyura</taxon>
        <taxon>Portunoidea</taxon>
        <taxon>Portunidae</taxon>
        <taxon>Portuninae</taxon>
        <taxon>Scylla</taxon>
    </lineage>
</organism>
<dbReference type="GO" id="GO:0046872">
    <property type="term" value="F:metal ion binding"/>
    <property type="evidence" value="ECO:0007669"/>
    <property type="project" value="UniProtKB-KW"/>
</dbReference>
<evidence type="ECO:0000256" key="3">
    <source>
        <dbReference type="ARBA" id="ARBA00023157"/>
    </source>
</evidence>
<keyword evidence="12" id="KW-0645">Protease</keyword>
<dbReference type="GO" id="GO:0004180">
    <property type="term" value="F:carboxypeptidase activity"/>
    <property type="evidence" value="ECO:0007669"/>
    <property type="project" value="UniProtKB-KW"/>
</dbReference>
<evidence type="ECO:0000313" key="15">
    <source>
        <dbReference type="Proteomes" id="UP001487740"/>
    </source>
</evidence>
<feature type="active site" description="Proton acceptor 2" evidence="6">
    <location>
        <position position="402"/>
    </location>
</feature>
<evidence type="ECO:0000256" key="4">
    <source>
        <dbReference type="ARBA" id="ARBA00023180"/>
    </source>
</evidence>
<sequence>METLKRPQSPCLLVVVVVIVCISAHPFHRSRYHARPPRRQPAAQTASLSDHCTSPRSTAASPPHGRVARWLASYNRELLHVRQTQAAQSWEVLTGSTDTFPYPHRLSAAAVAEWQERRVQEARCFSKWNVTAEQRRMLHLITRGPRYTRKQARSLRSLVGEMRRQYSNATLTRGGVTLHGEGDVTHLMRTCRDPGVLAWAWQAWHDTLGPSARPLFTRAVSVMNSAARRGGYSDMGDAWRGELELGCEARAAVARLYIQVAPLYRLLHAVARDALQRQYGTHLVQHDKPLPVHLLGDLWGQDWSSLLDLLLPRTAPTQHAVSALPRTAAAMVKAAQRVFQDLGFPKLPYQVVTHAWLGGSGEGGGPGGCHPSALDMFTPGDYRVVVCPGRGGSSAGRETVHELGHVHYFHAYRHQLPLLRDAPNAALHETIGDVVHLTTLAPPCLRRAHALPTHHLTGDALRNLLQEALTKLPRLAFAAALDTWRWDAFQGKVSPEEYNESFWRRRASYQGVAPPAPRPALGFDPAGKYHVAENIPYVRYLVAVVAQYQVHRGLCEAALGRPLPIPPHECPAAAIRTAVPLLREVMAAGASITWREAMGTLTRKTKDLDATPLLQYFAPLTRWLQHRVRQGNLTLGW</sequence>
<dbReference type="EC" id="3.4.-.-" evidence="12"/>
<gene>
    <name evidence="14" type="ORF">O3P69_015438</name>
</gene>
<evidence type="ECO:0000256" key="8">
    <source>
        <dbReference type="PIRSR" id="PIRSR601548-3"/>
    </source>
</evidence>
<feature type="active site" description="Proton acceptor 1" evidence="5">
    <location>
        <position position="402"/>
    </location>
</feature>
<keyword evidence="12" id="KW-0482">Metalloprotease</keyword>
<dbReference type="Proteomes" id="UP001487740">
    <property type="component" value="Unassembled WGS sequence"/>
</dbReference>
<feature type="active site" description="Proton donor 1" evidence="5">
    <location>
        <position position="530"/>
    </location>
</feature>
<feature type="binding site" evidence="8">
    <location>
        <position position="429"/>
    </location>
    <ligand>
        <name>Zn(2+)</name>
        <dbReference type="ChEBI" id="CHEBI:29105"/>
        <label>1</label>
        <note>catalytic</note>
    </ligand>
</feature>
<evidence type="ECO:0000256" key="13">
    <source>
        <dbReference type="SAM" id="MobiDB-lite"/>
    </source>
</evidence>
<name>A0AAW0T5V5_SCYPA</name>
<dbReference type="PROSITE" id="PS52011">
    <property type="entry name" value="PEPTIDASE_M2"/>
    <property type="match status" value="1"/>
</dbReference>
<evidence type="ECO:0000256" key="11">
    <source>
        <dbReference type="PROSITE-ProRule" id="PRU01355"/>
    </source>
</evidence>
<keyword evidence="12" id="KW-0378">Hydrolase</keyword>
<comment type="caution">
    <text evidence="14">The sequence shown here is derived from an EMBL/GenBank/DDBJ whole genome shotgun (WGS) entry which is preliminary data.</text>
</comment>
<dbReference type="GO" id="GO:0008237">
    <property type="term" value="F:metallopeptidase activity"/>
    <property type="evidence" value="ECO:0007669"/>
    <property type="project" value="UniProtKB-KW"/>
</dbReference>
<evidence type="ECO:0000256" key="9">
    <source>
        <dbReference type="PIRSR" id="PIRSR601548-4"/>
    </source>
</evidence>
<dbReference type="GO" id="GO:0008241">
    <property type="term" value="F:peptidyl-dipeptidase activity"/>
    <property type="evidence" value="ECO:0007669"/>
    <property type="project" value="InterPro"/>
</dbReference>
<keyword evidence="12" id="KW-0121">Carboxypeptidase</keyword>
<dbReference type="PANTHER" id="PTHR10514:SF27">
    <property type="entry name" value="ANGIOTENSIN-CONVERTING ENZYME"/>
    <property type="match status" value="1"/>
</dbReference>
<dbReference type="Pfam" id="PF01401">
    <property type="entry name" value="Peptidase_M2"/>
    <property type="match status" value="1"/>
</dbReference>
<keyword evidence="8 12" id="KW-0862">Zinc</keyword>
<comment type="caution">
    <text evidence="11">Lacks conserved residue(s) required for the propagation of feature annotation.</text>
</comment>
<dbReference type="CDD" id="cd06461">
    <property type="entry name" value="M2_ACE"/>
    <property type="match status" value="1"/>
</dbReference>
<evidence type="ECO:0000256" key="12">
    <source>
        <dbReference type="RuleBase" id="RU361144"/>
    </source>
</evidence>
<keyword evidence="15" id="KW-1185">Reference proteome</keyword>
<feature type="binding site" evidence="10">
    <location>
        <position position="405"/>
    </location>
    <ligand>
        <name>Zn(2+)</name>
        <dbReference type="ChEBI" id="CHEBI:29105"/>
        <label>2</label>
        <note>catalytic</note>
    </ligand>
</feature>
<protein>
    <recommendedName>
        <fullName evidence="12">Angiotensin-converting enzyme</fullName>
        <ecNumber evidence="12">3.4.-.-</ecNumber>
    </recommendedName>
</protein>
<evidence type="ECO:0000256" key="10">
    <source>
        <dbReference type="PIRSR" id="PIRSR601548-8"/>
    </source>
</evidence>
<dbReference type="InterPro" id="IPR001548">
    <property type="entry name" value="Peptidase_M2"/>
</dbReference>
<accession>A0AAW0T5V5</accession>
<feature type="compositionally biased region" description="Polar residues" evidence="13">
    <location>
        <begin position="42"/>
        <end position="60"/>
    </location>
</feature>
<feature type="binding site" evidence="10">
    <location>
        <position position="429"/>
    </location>
    <ligand>
        <name>Zn(2+)</name>
        <dbReference type="ChEBI" id="CHEBI:29105"/>
        <label>2</label>
        <note>catalytic</note>
    </ligand>
</feature>
<dbReference type="GO" id="GO:0006508">
    <property type="term" value="P:proteolysis"/>
    <property type="evidence" value="ECO:0007669"/>
    <property type="project" value="UniProtKB-KW"/>
</dbReference>
<feature type="disulfide bond" evidence="9 11">
    <location>
        <begin position="369"/>
        <end position="387"/>
    </location>
</feature>
<feature type="active site" description="Proton donor 2" evidence="6">
    <location>
        <position position="530"/>
    </location>
</feature>
<keyword evidence="2" id="KW-0732">Signal</keyword>
<feature type="binding site" evidence="8">
    <location>
        <position position="401"/>
    </location>
    <ligand>
        <name>Zn(2+)</name>
        <dbReference type="ChEBI" id="CHEBI:29105"/>
        <label>1</label>
        <note>catalytic</note>
    </ligand>
</feature>
<feature type="binding site" evidence="8">
    <location>
        <position position="405"/>
    </location>
    <ligand>
        <name>Zn(2+)</name>
        <dbReference type="ChEBI" id="CHEBI:29105"/>
        <label>1</label>
        <note>catalytic</note>
    </ligand>
</feature>
<feature type="binding site" evidence="10">
    <location>
        <position position="401"/>
    </location>
    <ligand>
        <name>Zn(2+)</name>
        <dbReference type="ChEBI" id="CHEBI:29105"/>
        <label>2</label>
        <note>catalytic</note>
    </ligand>
</feature>
<feature type="binding site" evidence="7">
    <location>
        <position position="539"/>
    </location>
    <ligand>
        <name>chloride</name>
        <dbReference type="ChEBI" id="CHEBI:17996"/>
        <label>1</label>
    </ligand>
</feature>
<dbReference type="PANTHER" id="PTHR10514">
    <property type="entry name" value="ANGIOTENSIN-CONVERTING ENZYME"/>
    <property type="match status" value="1"/>
</dbReference>
<dbReference type="EMBL" id="JARAKH010000039">
    <property type="protein sequence ID" value="KAK8382602.1"/>
    <property type="molecule type" value="Genomic_DNA"/>
</dbReference>
<dbReference type="PRINTS" id="PR00791">
    <property type="entry name" value="PEPDIPTASEA"/>
</dbReference>
<evidence type="ECO:0000256" key="2">
    <source>
        <dbReference type="ARBA" id="ARBA00022729"/>
    </source>
</evidence>
<comment type="cofactor">
    <cofactor evidence="12">
        <name>Zn(2+)</name>
        <dbReference type="ChEBI" id="CHEBI:29105"/>
    </cofactor>
    <text evidence="12">Binds 1 zinc ion per subunit.</text>
</comment>
<dbReference type="GO" id="GO:0016020">
    <property type="term" value="C:membrane"/>
    <property type="evidence" value="ECO:0007669"/>
    <property type="project" value="InterPro"/>
</dbReference>
<keyword evidence="8 12" id="KW-0479">Metal-binding</keyword>
<reference evidence="14 15" key="1">
    <citation type="submission" date="2023-03" db="EMBL/GenBank/DDBJ databases">
        <title>High-quality genome of Scylla paramamosain provides insights in environmental adaptation.</title>
        <authorList>
            <person name="Zhang L."/>
        </authorList>
    </citation>
    <scope>NUCLEOTIDE SEQUENCE [LARGE SCALE GENOMIC DNA]</scope>
    <source>
        <strain evidence="14">LZ_2023a</strain>
        <tissue evidence="14">Muscle</tissue>
    </source>
</reference>